<evidence type="ECO:0000256" key="1">
    <source>
        <dbReference type="ARBA" id="ARBA00006484"/>
    </source>
</evidence>
<dbReference type="PRINTS" id="PR00081">
    <property type="entry name" value="GDHRDH"/>
</dbReference>
<dbReference type="InterPro" id="IPR036291">
    <property type="entry name" value="NAD(P)-bd_dom_sf"/>
</dbReference>
<evidence type="ECO:0000313" key="5">
    <source>
        <dbReference type="Proteomes" id="UP000011200"/>
    </source>
</evidence>
<keyword evidence="3" id="KW-0520">NAD</keyword>
<dbReference type="GO" id="GO:0016491">
    <property type="term" value="F:oxidoreductase activity"/>
    <property type="evidence" value="ECO:0007669"/>
    <property type="project" value="UniProtKB-KW"/>
</dbReference>
<dbReference type="EMBL" id="CP027541">
    <property type="protein sequence ID" value="AWT51468.1"/>
    <property type="molecule type" value="Genomic_DNA"/>
</dbReference>
<dbReference type="PROSITE" id="PS00061">
    <property type="entry name" value="ADH_SHORT"/>
    <property type="match status" value="1"/>
</dbReference>
<dbReference type="Gene3D" id="3.40.50.720">
    <property type="entry name" value="NAD(P)-binding Rossmann-like Domain"/>
    <property type="match status" value="1"/>
</dbReference>
<dbReference type="AlphaFoldDB" id="A0A2U9PIG1"/>
<dbReference type="PANTHER" id="PTHR24321">
    <property type="entry name" value="DEHYDROGENASES, SHORT CHAIN"/>
    <property type="match status" value="1"/>
</dbReference>
<evidence type="ECO:0000256" key="2">
    <source>
        <dbReference type="ARBA" id="ARBA00023002"/>
    </source>
</evidence>
<accession>A0A2U9PIG1</accession>
<comment type="similarity">
    <text evidence="1">Belongs to the short-chain dehydrogenases/reductases (SDR) family.</text>
</comment>
<dbReference type="Pfam" id="PF13561">
    <property type="entry name" value="adh_short_C2"/>
    <property type="match status" value="1"/>
</dbReference>
<reference evidence="5" key="2">
    <citation type="submission" date="2018-03" db="EMBL/GenBank/DDBJ databases">
        <authorList>
            <person name="Derbyshire K."/>
            <person name="Gray T.A."/>
            <person name="Champion M."/>
        </authorList>
    </citation>
    <scope>NUCLEOTIDE SEQUENCE [LARGE SCALE GENOMIC DNA]</scope>
    <source>
        <strain evidence="5">MKD8</strain>
    </source>
</reference>
<reference evidence="4 5" key="1">
    <citation type="journal article" date="2013" name="Genome Announc.">
        <title>Draft genome sequence of MKD8, a conjugal recipient Mycobacterium smegmatis strain.</title>
        <authorList>
            <person name="Gray T.A."/>
            <person name="Palumbo M.J."/>
            <person name="Derbyshire K.M."/>
        </authorList>
    </citation>
    <scope>NUCLEOTIDE SEQUENCE [LARGE SCALE GENOMIC DNA]</scope>
    <source>
        <strain evidence="4 5">MKD8</strain>
    </source>
</reference>
<sequence length="284" mass="30095">METTNLEGKVALVTGAARGQGRSHALTLASAGASLAILDLDRSVDDVAYPMGDITELWETQRQVEAHGVKCIAAAVDVRDSAQVDQFTADVANSLGGIDICVANAGVTIIAEALQTTDTTWAETLAVNLTGVFNTIRASARAMVEQGKPGSIICTGSVCSQRAQRGLTAYTASKHGVLGLVRQFALELAPFGVRVNIVEPGNTDTPMINNSPMYQRLRPDLSAPDRSDAMAAFQRMNVMSTPWVDPQDISQAVLWLASEQSRYVTGIELPVDAGLLLTPGLTPE</sequence>
<dbReference type="PANTHER" id="PTHR24321:SF8">
    <property type="entry name" value="ESTRADIOL 17-BETA-DEHYDROGENASE 8-RELATED"/>
    <property type="match status" value="1"/>
</dbReference>
<dbReference type="SUPFAM" id="SSF51735">
    <property type="entry name" value="NAD(P)-binding Rossmann-fold domains"/>
    <property type="match status" value="1"/>
</dbReference>
<gene>
    <name evidence="4" type="ORF">D806_004750</name>
</gene>
<organism evidence="4 5">
    <name type="scientific">Mycolicibacterium smegmatis (strain MKD8)</name>
    <name type="common">Mycobacterium smegmatis</name>
    <dbReference type="NCBI Taxonomy" id="1214915"/>
    <lineage>
        <taxon>Bacteria</taxon>
        <taxon>Bacillati</taxon>
        <taxon>Actinomycetota</taxon>
        <taxon>Actinomycetes</taxon>
        <taxon>Mycobacteriales</taxon>
        <taxon>Mycobacteriaceae</taxon>
        <taxon>Mycolicibacterium</taxon>
    </lineage>
</organism>
<evidence type="ECO:0000313" key="4">
    <source>
        <dbReference type="EMBL" id="AWT51468.1"/>
    </source>
</evidence>
<dbReference type="InterPro" id="IPR023985">
    <property type="entry name" value="SDR_subfam_1"/>
</dbReference>
<dbReference type="FunFam" id="3.40.50.720:FF:000084">
    <property type="entry name" value="Short-chain dehydrogenase reductase"/>
    <property type="match status" value="1"/>
</dbReference>
<keyword evidence="2" id="KW-0560">Oxidoreductase</keyword>
<proteinExistence type="inferred from homology"/>
<dbReference type="InterPro" id="IPR002347">
    <property type="entry name" value="SDR_fam"/>
</dbReference>
<dbReference type="PRINTS" id="PR00080">
    <property type="entry name" value="SDRFAMILY"/>
</dbReference>
<dbReference type="CDD" id="cd05233">
    <property type="entry name" value="SDR_c"/>
    <property type="match status" value="1"/>
</dbReference>
<dbReference type="NCBIfam" id="TIGR03971">
    <property type="entry name" value="SDR_subfam_1"/>
    <property type="match status" value="1"/>
</dbReference>
<evidence type="ECO:0000256" key="3">
    <source>
        <dbReference type="ARBA" id="ARBA00023027"/>
    </source>
</evidence>
<dbReference type="Proteomes" id="UP000011200">
    <property type="component" value="Chromosome"/>
</dbReference>
<dbReference type="InterPro" id="IPR020904">
    <property type="entry name" value="Sc_DH/Rdtase_CS"/>
</dbReference>
<protein>
    <submittedName>
        <fullName evidence="4">Carveol dehydrogenase</fullName>
    </submittedName>
</protein>
<name>A0A2U9PIG1_MYCSE</name>
<dbReference type="RefSeq" id="WP_036452381.1">
    <property type="nucleotide sequence ID" value="NZ_CP027541.1"/>
</dbReference>